<reference evidence="1" key="1">
    <citation type="submission" date="2020-08" db="EMBL/GenBank/DDBJ databases">
        <title>Multicomponent nature underlies the extraordinary mechanical properties of spider dragline silk.</title>
        <authorList>
            <person name="Kono N."/>
            <person name="Nakamura H."/>
            <person name="Mori M."/>
            <person name="Yoshida Y."/>
            <person name="Ohtoshi R."/>
            <person name="Malay A.D."/>
            <person name="Moran D.A.P."/>
            <person name="Tomita M."/>
            <person name="Numata K."/>
            <person name="Arakawa K."/>
        </authorList>
    </citation>
    <scope>NUCLEOTIDE SEQUENCE</scope>
</reference>
<evidence type="ECO:0000313" key="2">
    <source>
        <dbReference type="Proteomes" id="UP000887013"/>
    </source>
</evidence>
<gene>
    <name evidence="1" type="ORF">NPIL_94251</name>
</gene>
<dbReference type="EMBL" id="BMAW01119770">
    <property type="protein sequence ID" value="GFT86387.1"/>
    <property type="molecule type" value="Genomic_DNA"/>
</dbReference>
<proteinExistence type="predicted"/>
<accession>A0A8X6PY40</accession>
<dbReference type="AlphaFoldDB" id="A0A8X6PY40"/>
<keyword evidence="2" id="KW-1185">Reference proteome</keyword>
<sequence>MLLSTSLFLLESEENHVPGIDGIDEEKPQRRARHEYQLKKHTKKLFHLETLGALISQGKPGDPTAMKLEDAVFA</sequence>
<organism evidence="1 2">
    <name type="scientific">Nephila pilipes</name>
    <name type="common">Giant wood spider</name>
    <name type="synonym">Nephila maculata</name>
    <dbReference type="NCBI Taxonomy" id="299642"/>
    <lineage>
        <taxon>Eukaryota</taxon>
        <taxon>Metazoa</taxon>
        <taxon>Ecdysozoa</taxon>
        <taxon>Arthropoda</taxon>
        <taxon>Chelicerata</taxon>
        <taxon>Arachnida</taxon>
        <taxon>Araneae</taxon>
        <taxon>Araneomorphae</taxon>
        <taxon>Entelegynae</taxon>
        <taxon>Araneoidea</taxon>
        <taxon>Nephilidae</taxon>
        <taxon>Nephila</taxon>
    </lineage>
</organism>
<comment type="caution">
    <text evidence="1">The sequence shown here is derived from an EMBL/GenBank/DDBJ whole genome shotgun (WGS) entry which is preliminary data.</text>
</comment>
<evidence type="ECO:0000313" key="1">
    <source>
        <dbReference type="EMBL" id="GFT86387.1"/>
    </source>
</evidence>
<dbReference type="Proteomes" id="UP000887013">
    <property type="component" value="Unassembled WGS sequence"/>
</dbReference>
<protein>
    <submittedName>
        <fullName evidence="1">Uncharacterized protein</fullName>
    </submittedName>
</protein>
<name>A0A8X6PY40_NEPPI</name>